<evidence type="ECO:0000313" key="2">
    <source>
        <dbReference type="EMBL" id="GAA4339269.1"/>
    </source>
</evidence>
<dbReference type="InterPro" id="IPR012677">
    <property type="entry name" value="Nucleotide-bd_a/b_plait_sf"/>
</dbReference>
<evidence type="ECO:0000259" key="1">
    <source>
        <dbReference type="PROSITE" id="PS50102"/>
    </source>
</evidence>
<gene>
    <name evidence="2" type="ORF">GCM10023184_36240</name>
</gene>
<feature type="domain" description="RRM" evidence="1">
    <location>
        <begin position="1"/>
        <end position="78"/>
    </location>
</feature>
<name>A0ABP8HHH3_9BACT</name>
<dbReference type="SMART" id="SM00360">
    <property type="entry name" value="RRM"/>
    <property type="match status" value="1"/>
</dbReference>
<dbReference type="PROSITE" id="PS50102">
    <property type="entry name" value="RRM"/>
    <property type="match status" value="1"/>
</dbReference>
<dbReference type="Proteomes" id="UP001501725">
    <property type="component" value="Unassembled WGS sequence"/>
</dbReference>
<sequence length="92" mass="9609">MNIYIVNLSPGTSDAALAAHFSPYGTVVFCRVIIDKYTGLPKGYGFVEMADTEALAAIAALDNSVLGGQPIRVMEARPKELGAGSPAPRRAG</sequence>
<dbReference type="RefSeq" id="WP_345257235.1">
    <property type="nucleotide sequence ID" value="NZ_BAABGY010000011.1"/>
</dbReference>
<reference evidence="3" key="1">
    <citation type="journal article" date="2019" name="Int. J. Syst. Evol. Microbiol.">
        <title>The Global Catalogue of Microorganisms (GCM) 10K type strain sequencing project: providing services to taxonomists for standard genome sequencing and annotation.</title>
        <authorList>
            <consortium name="The Broad Institute Genomics Platform"/>
            <consortium name="The Broad Institute Genome Sequencing Center for Infectious Disease"/>
            <person name="Wu L."/>
            <person name="Ma J."/>
        </authorList>
    </citation>
    <scope>NUCLEOTIDE SEQUENCE [LARGE SCALE GENOMIC DNA]</scope>
    <source>
        <strain evidence="3">JCM 17919</strain>
    </source>
</reference>
<accession>A0ABP8HHH3</accession>
<dbReference type="Gene3D" id="3.30.70.330">
    <property type="match status" value="1"/>
</dbReference>
<keyword evidence="3" id="KW-1185">Reference proteome</keyword>
<proteinExistence type="predicted"/>
<protein>
    <recommendedName>
        <fullName evidence="1">RRM domain-containing protein</fullName>
    </recommendedName>
</protein>
<dbReference type="PANTHER" id="PTHR15241:SF304">
    <property type="entry name" value="RRM DOMAIN-CONTAINING PROTEIN"/>
    <property type="match status" value="1"/>
</dbReference>
<dbReference type="InterPro" id="IPR035979">
    <property type="entry name" value="RBD_domain_sf"/>
</dbReference>
<dbReference type="SUPFAM" id="SSF54928">
    <property type="entry name" value="RNA-binding domain, RBD"/>
    <property type="match status" value="1"/>
</dbReference>
<comment type="caution">
    <text evidence="2">The sequence shown here is derived from an EMBL/GenBank/DDBJ whole genome shotgun (WGS) entry which is preliminary data.</text>
</comment>
<dbReference type="InterPro" id="IPR000504">
    <property type="entry name" value="RRM_dom"/>
</dbReference>
<dbReference type="EMBL" id="BAABGY010000011">
    <property type="protein sequence ID" value="GAA4339269.1"/>
    <property type="molecule type" value="Genomic_DNA"/>
</dbReference>
<organism evidence="2 3">
    <name type="scientific">Flaviaesturariibacter amylovorans</name>
    <dbReference type="NCBI Taxonomy" id="1084520"/>
    <lineage>
        <taxon>Bacteria</taxon>
        <taxon>Pseudomonadati</taxon>
        <taxon>Bacteroidota</taxon>
        <taxon>Chitinophagia</taxon>
        <taxon>Chitinophagales</taxon>
        <taxon>Chitinophagaceae</taxon>
        <taxon>Flaviaestuariibacter</taxon>
    </lineage>
</organism>
<evidence type="ECO:0000313" key="3">
    <source>
        <dbReference type="Proteomes" id="UP001501725"/>
    </source>
</evidence>
<dbReference type="Pfam" id="PF00076">
    <property type="entry name" value="RRM_1"/>
    <property type="match status" value="1"/>
</dbReference>
<dbReference type="PANTHER" id="PTHR15241">
    <property type="entry name" value="TRANSFORMER-2-RELATED"/>
    <property type="match status" value="1"/>
</dbReference>